<organism evidence="1 2">
    <name type="scientific">Aspergillus udagawae</name>
    <dbReference type="NCBI Taxonomy" id="91492"/>
    <lineage>
        <taxon>Eukaryota</taxon>
        <taxon>Fungi</taxon>
        <taxon>Dikarya</taxon>
        <taxon>Ascomycota</taxon>
        <taxon>Pezizomycotina</taxon>
        <taxon>Eurotiomycetes</taxon>
        <taxon>Eurotiomycetidae</taxon>
        <taxon>Eurotiales</taxon>
        <taxon>Aspergillaceae</taxon>
        <taxon>Aspergillus</taxon>
        <taxon>Aspergillus subgen. Fumigati</taxon>
    </lineage>
</organism>
<dbReference type="Proteomes" id="UP000465221">
    <property type="component" value="Unassembled WGS sequence"/>
</dbReference>
<gene>
    <name evidence="1" type="ORF">IFM46972_03254</name>
</gene>
<sequence length="92" mass="10247">MRTELVHFLTGPGRVNHRKSLEEAIQDATDTRVQFVVWPYPSMRITRKDGSVFAVSGKERLKDGSEGFVTIKAIFGPAGKKAEERVCLGKVN</sequence>
<comment type="caution">
    <text evidence="1">The sequence shown here is derived from an EMBL/GenBank/DDBJ whole genome shotgun (WGS) entry which is preliminary data.</text>
</comment>
<reference evidence="1 2" key="1">
    <citation type="submission" date="2020-01" db="EMBL/GenBank/DDBJ databases">
        <title>Draft genome sequence of Aspergillus udagawae IFM 46972.</title>
        <authorList>
            <person name="Takahashi H."/>
            <person name="Yaguchi T."/>
        </authorList>
    </citation>
    <scope>NUCLEOTIDE SEQUENCE [LARGE SCALE GENOMIC DNA]</scope>
    <source>
        <strain evidence="1 2">IFM 46972</strain>
    </source>
</reference>
<dbReference type="EMBL" id="BLKC01000017">
    <property type="protein sequence ID" value="GFF31537.1"/>
    <property type="molecule type" value="Genomic_DNA"/>
</dbReference>
<protein>
    <submittedName>
        <fullName evidence="1">Uncharacterized protein</fullName>
    </submittedName>
</protein>
<evidence type="ECO:0000313" key="2">
    <source>
        <dbReference type="Proteomes" id="UP000465221"/>
    </source>
</evidence>
<accession>A0A8H3NKC6</accession>
<proteinExistence type="predicted"/>
<name>A0A8H3NKC6_9EURO</name>
<dbReference type="AlphaFoldDB" id="A0A8H3NKC6"/>
<evidence type="ECO:0000313" key="1">
    <source>
        <dbReference type="EMBL" id="GFF31537.1"/>
    </source>
</evidence>